<dbReference type="EMBL" id="BMRP01000025">
    <property type="protein sequence ID" value="GGU84908.1"/>
    <property type="molecule type" value="Genomic_DNA"/>
</dbReference>
<evidence type="ECO:0000313" key="2">
    <source>
        <dbReference type="Proteomes" id="UP000654471"/>
    </source>
</evidence>
<accession>A0ABQ2VG63</accession>
<keyword evidence="2" id="KW-1185">Reference proteome</keyword>
<proteinExistence type="predicted"/>
<dbReference type="Proteomes" id="UP000654471">
    <property type="component" value="Unassembled WGS sequence"/>
</dbReference>
<organism evidence="1 2">
    <name type="scientific">Streptomyces albospinus</name>
    <dbReference type="NCBI Taxonomy" id="285515"/>
    <lineage>
        <taxon>Bacteria</taxon>
        <taxon>Bacillati</taxon>
        <taxon>Actinomycetota</taxon>
        <taxon>Actinomycetes</taxon>
        <taxon>Kitasatosporales</taxon>
        <taxon>Streptomycetaceae</taxon>
        <taxon>Streptomyces</taxon>
    </lineage>
</organism>
<evidence type="ECO:0008006" key="3">
    <source>
        <dbReference type="Google" id="ProtNLM"/>
    </source>
</evidence>
<protein>
    <recommendedName>
        <fullName evidence="3">Transposase</fullName>
    </recommendedName>
</protein>
<reference evidence="2" key="1">
    <citation type="journal article" date="2019" name="Int. J. Syst. Evol. Microbiol.">
        <title>The Global Catalogue of Microorganisms (GCM) 10K type strain sequencing project: providing services to taxonomists for standard genome sequencing and annotation.</title>
        <authorList>
            <consortium name="The Broad Institute Genomics Platform"/>
            <consortium name="The Broad Institute Genome Sequencing Center for Infectious Disease"/>
            <person name="Wu L."/>
            <person name="Ma J."/>
        </authorList>
    </citation>
    <scope>NUCLEOTIDE SEQUENCE [LARGE SCALE GENOMIC DNA]</scope>
    <source>
        <strain evidence="2">JCM 3399</strain>
    </source>
</reference>
<sequence length="96" mass="9882">MGRSLPGNHNDCTAWELPGVKDPVGSATAIADGGYRGTNGSAVHRAGRMGVLSASAASPLSAVAETIQLPTDRGGVREAVWKATDWRPAACPPLSW</sequence>
<comment type="caution">
    <text evidence="1">The sequence shown here is derived from an EMBL/GenBank/DDBJ whole genome shotgun (WGS) entry which is preliminary data.</text>
</comment>
<name>A0ABQ2VG63_9ACTN</name>
<gene>
    <name evidence="1" type="ORF">GCM10010211_58730</name>
</gene>
<evidence type="ECO:0000313" key="1">
    <source>
        <dbReference type="EMBL" id="GGU84908.1"/>
    </source>
</evidence>